<feature type="transmembrane region" description="Helical" evidence="18">
    <location>
        <begin position="1316"/>
        <end position="1346"/>
    </location>
</feature>
<comment type="subcellular location">
    <subcellularLocation>
        <location evidence="3">Cytoplasm</location>
    </subcellularLocation>
    <subcellularLocation>
        <location evidence="2">Membrane</location>
        <topology evidence="2">Multi-pass membrane protein</topology>
    </subcellularLocation>
    <subcellularLocation>
        <location evidence="1">Nucleus</location>
    </subcellularLocation>
</comment>
<evidence type="ECO:0000256" key="15">
    <source>
        <dbReference type="ARBA" id="ARBA00023180"/>
    </source>
</evidence>
<evidence type="ECO:0000256" key="1">
    <source>
        <dbReference type="ARBA" id="ARBA00004123"/>
    </source>
</evidence>
<comment type="similarity">
    <text evidence="6">Belongs to the oligopeptide OPT transporter family.</text>
</comment>
<feature type="compositionally biased region" description="Low complexity" evidence="17">
    <location>
        <begin position="55"/>
        <end position="66"/>
    </location>
</feature>
<organism evidence="21 22">
    <name type="scientific">Polyrhizophydium stewartii</name>
    <dbReference type="NCBI Taxonomy" id="2732419"/>
    <lineage>
        <taxon>Eukaryota</taxon>
        <taxon>Fungi</taxon>
        <taxon>Fungi incertae sedis</taxon>
        <taxon>Chytridiomycota</taxon>
        <taxon>Chytridiomycota incertae sedis</taxon>
        <taxon>Chytridiomycetes</taxon>
        <taxon>Rhizophydiales</taxon>
        <taxon>Rhizophydiales incertae sedis</taxon>
        <taxon>Polyrhizophydium</taxon>
    </lineage>
</organism>
<keyword evidence="7" id="KW-0813">Transport</keyword>
<dbReference type="PROSITE" id="PS50259">
    <property type="entry name" value="G_PROTEIN_RECEP_F3_4"/>
    <property type="match status" value="1"/>
</dbReference>
<dbReference type="PRINTS" id="PR00248">
    <property type="entry name" value="GPCRMGR"/>
</dbReference>
<feature type="domain" description="G-protein coupled receptors family 3 profile" evidence="19">
    <location>
        <begin position="2253"/>
        <end position="2506"/>
    </location>
</feature>
<dbReference type="InterPro" id="IPR045132">
    <property type="entry name" value="UBE4"/>
</dbReference>
<feature type="transmembrane region" description="Helical" evidence="18">
    <location>
        <begin position="2322"/>
        <end position="2341"/>
    </location>
</feature>
<evidence type="ECO:0000256" key="16">
    <source>
        <dbReference type="ARBA" id="ARBA00023242"/>
    </source>
</evidence>
<dbReference type="InterPro" id="IPR019474">
    <property type="entry name" value="Ub_conjug_fac_E4_core"/>
</dbReference>
<dbReference type="InterPro" id="IPR001828">
    <property type="entry name" value="ANF_lig-bd_rcpt"/>
</dbReference>
<keyword evidence="13 18" id="KW-0472">Membrane</keyword>
<evidence type="ECO:0000256" key="12">
    <source>
        <dbReference type="ARBA" id="ARBA00022989"/>
    </source>
</evidence>
<evidence type="ECO:0000256" key="13">
    <source>
        <dbReference type="ARBA" id="ARBA00023136"/>
    </source>
</evidence>
<keyword evidence="8" id="KW-0963">Cytoplasm</keyword>
<evidence type="ECO:0000256" key="14">
    <source>
        <dbReference type="ARBA" id="ARBA00023170"/>
    </source>
</evidence>
<dbReference type="EMBL" id="JADGIZ020000063">
    <property type="protein sequence ID" value="KAL2912511.1"/>
    <property type="molecule type" value="Genomic_DNA"/>
</dbReference>
<evidence type="ECO:0000256" key="7">
    <source>
        <dbReference type="ARBA" id="ARBA00022448"/>
    </source>
</evidence>
<feature type="compositionally biased region" description="Low complexity" evidence="17">
    <location>
        <begin position="19"/>
        <end position="47"/>
    </location>
</feature>
<evidence type="ECO:0000256" key="3">
    <source>
        <dbReference type="ARBA" id="ARBA00004496"/>
    </source>
</evidence>
<comment type="caution">
    <text evidence="21">The sequence shown here is derived from an EMBL/GenBank/DDBJ whole genome shotgun (WGS) entry which is preliminary data.</text>
</comment>
<evidence type="ECO:0000256" key="8">
    <source>
        <dbReference type="ARBA" id="ARBA00022490"/>
    </source>
</evidence>
<evidence type="ECO:0000256" key="6">
    <source>
        <dbReference type="ARBA" id="ARBA00008807"/>
    </source>
</evidence>
<dbReference type="Gene3D" id="3.40.50.2300">
    <property type="match status" value="2"/>
</dbReference>
<dbReference type="EC" id="2.3.2.27" evidence="21"/>
<feature type="transmembrane region" description="Helical" evidence="18">
    <location>
        <begin position="1148"/>
        <end position="1170"/>
    </location>
</feature>
<feature type="transmembrane region" description="Helical" evidence="18">
    <location>
        <begin position="1709"/>
        <end position="1728"/>
    </location>
</feature>
<dbReference type="PANTHER" id="PTHR13931">
    <property type="entry name" value="UBIQUITINATION FACTOR E4"/>
    <property type="match status" value="1"/>
</dbReference>
<evidence type="ECO:0000313" key="22">
    <source>
        <dbReference type="Proteomes" id="UP001527925"/>
    </source>
</evidence>
<feature type="compositionally biased region" description="Basic and acidic residues" evidence="17">
    <location>
        <begin position="876"/>
        <end position="891"/>
    </location>
</feature>
<dbReference type="InterPro" id="IPR013083">
    <property type="entry name" value="Znf_RING/FYVE/PHD"/>
</dbReference>
<reference evidence="21 22" key="1">
    <citation type="submission" date="2023-09" db="EMBL/GenBank/DDBJ databases">
        <title>Pangenome analysis of Batrachochytrium dendrobatidis and related Chytrids.</title>
        <authorList>
            <person name="Yacoub M.N."/>
            <person name="Stajich J.E."/>
            <person name="James T.Y."/>
        </authorList>
    </citation>
    <scope>NUCLEOTIDE SEQUENCE [LARGE SCALE GENOMIC DNA]</scope>
    <source>
        <strain evidence="21 22">JEL0888</strain>
    </source>
</reference>
<feature type="transmembrane region" description="Helical" evidence="18">
    <location>
        <begin position="1386"/>
        <end position="1408"/>
    </location>
</feature>
<keyword evidence="15" id="KW-0325">Glycoprotein</keyword>
<evidence type="ECO:0000256" key="10">
    <source>
        <dbReference type="ARBA" id="ARBA00022692"/>
    </source>
</evidence>
<evidence type="ECO:0000256" key="5">
    <source>
        <dbReference type="ARBA" id="ARBA00007434"/>
    </source>
</evidence>
<dbReference type="NCBIfam" id="TIGR00728">
    <property type="entry name" value="OPT_sfam"/>
    <property type="match status" value="1"/>
</dbReference>
<dbReference type="PANTHER" id="PTHR13931:SF2">
    <property type="entry name" value="UBIQUITIN CONJUGATION FACTOR E4 B"/>
    <property type="match status" value="1"/>
</dbReference>
<feature type="transmembrane region" description="Helical" evidence="18">
    <location>
        <begin position="2475"/>
        <end position="2503"/>
    </location>
</feature>
<dbReference type="Pfam" id="PF04564">
    <property type="entry name" value="U-box"/>
    <property type="match status" value="1"/>
</dbReference>
<feature type="transmembrane region" description="Helical" evidence="18">
    <location>
        <begin position="1786"/>
        <end position="1806"/>
    </location>
</feature>
<keyword evidence="10 18" id="KW-0812">Transmembrane</keyword>
<dbReference type="SUPFAM" id="SSF57850">
    <property type="entry name" value="RING/U-box"/>
    <property type="match status" value="1"/>
</dbReference>
<evidence type="ECO:0000259" key="20">
    <source>
        <dbReference type="PROSITE" id="PS51698"/>
    </source>
</evidence>
<comment type="similarity">
    <text evidence="5">Belongs to the ubiquitin conjugation factor E4 family.</text>
</comment>
<name>A0ABR4MZ93_9FUNG</name>
<dbReference type="Pfam" id="PF10408">
    <property type="entry name" value="Ufd2P_core"/>
    <property type="match status" value="1"/>
</dbReference>
<dbReference type="InterPro" id="IPR003613">
    <property type="entry name" value="Ubox_domain"/>
</dbReference>
<feature type="transmembrane region" description="Helical" evidence="18">
    <location>
        <begin position="2289"/>
        <end position="2310"/>
    </location>
</feature>
<dbReference type="Proteomes" id="UP001527925">
    <property type="component" value="Unassembled WGS sequence"/>
</dbReference>
<protein>
    <submittedName>
        <fullName evidence="21">Ubiquitin conjugation factor E4</fullName>
        <ecNumber evidence="21">2.3.2.27</ecNumber>
    </submittedName>
</protein>
<feature type="compositionally biased region" description="Low complexity" evidence="17">
    <location>
        <begin position="73"/>
        <end position="101"/>
    </location>
</feature>
<feature type="transmembrane region" description="Helical" evidence="18">
    <location>
        <begin position="2362"/>
        <end position="2382"/>
    </location>
</feature>
<keyword evidence="21" id="KW-0012">Acyltransferase</keyword>
<feature type="transmembrane region" description="Helical" evidence="18">
    <location>
        <begin position="1248"/>
        <end position="1267"/>
    </location>
</feature>
<feature type="transmembrane region" description="Helical" evidence="18">
    <location>
        <begin position="1562"/>
        <end position="1582"/>
    </location>
</feature>
<feature type="region of interest" description="Disordered" evidence="17">
    <location>
        <begin position="2700"/>
        <end position="2764"/>
    </location>
</feature>
<dbReference type="PROSITE" id="PS51698">
    <property type="entry name" value="U_BOX"/>
    <property type="match status" value="1"/>
</dbReference>
<evidence type="ECO:0000256" key="18">
    <source>
        <dbReference type="SAM" id="Phobius"/>
    </source>
</evidence>
<feature type="transmembrane region" description="Helical" evidence="18">
    <location>
        <begin position="1479"/>
        <end position="1501"/>
    </location>
</feature>
<feature type="compositionally biased region" description="Low complexity" evidence="17">
    <location>
        <begin position="2729"/>
        <end position="2745"/>
    </location>
</feature>
<feature type="transmembrane region" description="Helical" evidence="18">
    <location>
        <begin position="1755"/>
        <end position="1774"/>
    </location>
</feature>
<proteinExistence type="inferred from homology"/>
<dbReference type="Pfam" id="PF00003">
    <property type="entry name" value="7tm_3"/>
    <property type="match status" value="1"/>
</dbReference>
<accession>A0ABR4MZ93</accession>
<evidence type="ECO:0000256" key="11">
    <source>
        <dbReference type="ARBA" id="ARBA00022786"/>
    </source>
</evidence>
<feature type="region of interest" description="Disordered" evidence="17">
    <location>
        <begin position="2537"/>
        <end position="2560"/>
    </location>
</feature>
<dbReference type="InterPro" id="IPR017978">
    <property type="entry name" value="GPCR_3_C"/>
</dbReference>
<dbReference type="InterPro" id="IPR004813">
    <property type="entry name" value="OPT"/>
</dbReference>
<keyword evidence="12 18" id="KW-1133">Transmembrane helix</keyword>
<feature type="transmembrane region" description="Helical" evidence="18">
    <location>
        <begin position="2253"/>
        <end position="2277"/>
    </location>
</feature>
<feature type="transmembrane region" description="Helical" evidence="18">
    <location>
        <begin position="2413"/>
        <end position="2435"/>
    </location>
</feature>
<dbReference type="PRINTS" id="PR01176">
    <property type="entry name" value="GABABRECEPTR"/>
</dbReference>
<keyword evidence="16" id="KW-0539">Nucleus</keyword>
<feature type="transmembrane region" description="Helical" evidence="18">
    <location>
        <begin position="1685"/>
        <end position="1702"/>
    </location>
</feature>
<dbReference type="GO" id="GO:0061630">
    <property type="term" value="F:ubiquitin protein ligase activity"/>
    <property type="evidence" value="ECO:0007669"/>
    <property type="project" value="UniProtKB-EC"/>
</dbReference>
<evidence type="ECO:0000256" key="17">
    <source>
        <dbReference type="SAM" id="MobiDB-lite"/>
    </source>
</evidence>
<gene>
    <name evidence="21" type="primary">UFD2</name>
    <name evidence="21" type="ORF">HK105_208000</name>
</gene>
<keyword evidence="9 21" id="KW-0808">Transferase</keyword>
<dbReference type="InterPro" id="IPR028082">
    <property type="entry name" value="Peripla_BP_I"/>
</dbReference>
<comment type="pathway">
    <text evidence="4">Protein modification; protein ubiquitination.</text>
</comment>
<dbReference type="Pfam" id="PF03169">
    <property type="entry name" value="OPT"/>
    <property type="match status" value="1"/>
</dbReference>
<evidence type="ECO:0000256" key="4">
    <source>
        <dbReference type="ARBA" id="ARBA00004906"/>
    </source>
</evidence>
<feature type="transmembrane region" description="Helical" evidence="18">
    <location>
        <begin position="1536"/>
        <end position="1556"/>
    </location>
</feature>
<feature type="transmembrane region" description="Helical" evidence="18">
    <location>
        <begin position="2447"/>
        <end position="2469"/>
    </location>
</feature>
<evidence type="ECO:0000256" key="2">
    <source>
        <dbReference type="ARBA" id="ARBA00004141"/>
    </source>
</evidence>
<keyword evidence="11" id="KW-0833">Ubl conjugation pathway</keyword>
<sequence>MDPETIRQKRLAKLGGGASSPASPASGASGSPGGPASAPSPAVAPAAAPAPRPAAPAARPTVAAAPATPPAMSPRAPAKAPVSAARLSPASSPAPSPATKASQLEAFLKPTDEQWMHRTLESVLQVSLTPTTASGVVFMAAVADEFAAEGTPLLLTAETVERVLYARLELPANSDPQMPSLFDYLSAVWVRAQAAKASMRAFLASPNEHPEAAAKAKARTDGISSLQTLAINYAGLVLNPDMVDSLPQNHGWGAGYLGYKLLGAFDPDTLYSREFMSAFVAHYEADGLQEILEYTIKAVVTAMRTKRITDEYLKPIRVLNYLLTFKPIAHLITQLPDWNPEYTNARTIEIMPVLGPFFSRTGIYPDSDPELPGKYFASSNPFGEDSFDNYGQPIGARNYGDVETAKSGLRDASQIVHVNLYMAVMAMIKASPEAKERVLAFFARCVRLNVSRGKMHVDRREVSTDGFMHNLLHVCLKLCDPIMDMRYSKLALIDQNYLTHSSRLDMTDVTRVLADQDAVNAFVAGWRAANPSPPPANFISEVFYLTLALHHFGTLSTMRYYASFNKELDEMRKQASKFKAARDSGAWNGAEPYVRLANEEGLKRLQSELDKLVGVKLTMDAALMDRAVTEHTLQFYNLVIMFVLRLAHGNPEATKDVPWDRVARGDTVGLHFFPLPATPPPEYTVLPEWIIEDICEFYLFVMRYNSLIFENQPRDEFMTFAMVMLSNPAYIKNPYLKSKLVEIMFYFTIPLYRTASGETRGRIDGVFSTHPLSKAHLVRAILGFYVDVEQTGMHSQFYDKFNIRYNISQILKSVWNDPTHRAMLVKTSKDKEFFVKFIALLMNDTTYLLDEGLSKLKEIGSLTAELARPLPPDASNEDRQRRQEREGVLSQHERQALSYMSLSNETVHMLQYMTGNQDIVEPFVAPEVVERLAAMLDFNLVALAGPRCTELKVQNPEKYRFDPKRLLSELVGVFLHLRHRREFVAAVAKDGRSYQKSVFERAAGILSKHRLMNEVDIVQLMEFVAAVEETLRNEQLEDEELGDVPDEFLDPLLYTLMKDPVILPSSGLRIDMSTIKTHLLSDAHDPFNRQPLSIEQVTPDAVDIVQTLEVEKQLLRDTDDIEAIDAEYSKMYTKGVVPETDDPSMPTLTVRMVLLGSVFAIFLGTLNGIFSFRTNSFSIPSVVATLLSYPLGIFFARVLPRGILNPGPFNIKEHVLVYIIASAAGGQPYGVENIIGQKLPKFMNDPNVTFWNSLLFILTTQMIGFALSGMTRRYLVRPAAMFWPTCLTDVATFVTFHEPESEESKKVGGLSRFSFFWLAFACSFVFQWFPSYFAGALQAISVMCFFTSASKTVRLLGSASPNMGVGLFSFTVDWTNIGSGNLTIPWWVNLNSFISSAIVLYIVIPLIYYRNAFNHPELQNPLGYTFDDGTPFPVLNSNKLFSKAGAPIRATKFYDRNDFSLNETAYNAVKPIYLTDYFAVSYAMSFFVLTCGVSHVALWYYKDIIRQTKEMIAQVNEETPDIHNELMKAYPDVPEWMYMAWLVFWLAMMFIVGYVTPYKLPWWGTLFGLAIGFFFTVPFGIIQGSTGQQLGLNIITELLMGLIIPGQTVPVMTLKSYGYNIMIQCLSLTYDLKVGHYLHINPIHMVIAQVWGTFLGAITNTASVWIAIAYFPLDTADWQYPGHTTFFNAGAIWGAIGPARFFGPSSPYFSLNLAYLLGFIMPILPWAGNKVFPHPYWRLVHLPVMASAVPSPGGIMSSNFTGTLIGFIFMYLIFNYHHAWWTKYNYVLAAALSAGSGIAVLILTLVSQRVPIPASAVNPYPFDYYCTAVALLATLVLPASAFVLSTASTIPAGSNVIKIAVNLQNESFSDFFAEVNYALKIWGNYLATTTTLLPGAIVHLIQIPGDDTAANSIGSVLGAINQGAIAVIGSEFSFVTKPTAIISASRSIPQCDGSSTSADLSDTTTYPYFFRTIPSDNLQGNGIYKFVARNGWRRVTILNEADAYGSGLMNVFQQASVGTNVTIELQQTIPRGGFSNATSWDDYLLEIKKRNIFIIVLFMSHPDGLFNRAAALGMTAQEYLITFSPDDGYGPAYEAFKVQWVLNAASDAVVAANDPYAPSPFMTQYASCLDVLIRGFDRFLVNNPSTTNLAALAAGSYISNFTAVRARFGNFNDTFTPVGKLPLDGNGDPITAYSIFNIQQIGSTYVEVGVWDAVSGNFSFSSDIIYASGTAETPLDDINPLTHLKIVAASSPAGIAAIVVNTVLVALLVGLLVYFGLRRDDRRLKATSVESHMFVIAGLMLACFDVFTMVGTPTRSSCIADIWILGLAFPLVLGAVAIKLARIWVIINGLSALRMLLQRGGLLIATAALVAIEAAILLAWTLRDAPQPAIIGVSFDSFQHICTSASDSVQRGFTVALIVWNGVLLLACAVLAAATRNVQSEFNEAKYIGAAVYNQIIILAVAVAILFGFSRSIGITILFFVKQGVIVFTVAATAASLFGHTVIPKLGNQSRRSTNDGKMSDILESALANGHVISVNPNQHSTGPQSHDMGSHVSSFMAPSPVSPTPLIPQGSQVQATAVGALPAGERFVRFSGKYKESGGVVNMWTACEFTYYVAEHMLVFRLEQLSWDGKETKVVRDQGLSKPTVLFVKEVKGLQVGQDMKEPMLMLRTKEDDIATIKLADHDKVTKLVDMIRQGIAEGAAPAKTAKPEAKKKGKRGTWQQRRMSHQAGAAGAGAAPAGIAAGPSQNIAAVQEETEPPQSTGQ</sequence>
<dbReference type="Gene3D" id="3.30.40.10">
    <property type="entry name" value="Zinc/RING finger domain, C3HC4 (zinc finger)"/>
    <property type="match status" value="1"/>
</dbReference>
<dbReference type="SMART" id="SM00504">
    <property type="entry name" value="Ubox"/>
    <property type="match status" value="1"/>
</dbReference>
<evidence type="ECO:0000256" key="9">
    <source>
        <dbReference type="ARBA" id="ARBA00022679"/>
    </source>
</evidence>
<keyword evidence="14" id="KW-0675">Receptor</keyword>
<dbReference type="Pfam" id="PF01094">
    <property type="entry name" value="ANF_receptor"/>
    <property type="match status" value="1"/>
</dbReference>
<dbReference type="InterPro" id="IPR000337">
    <property type="entry name" value="GPCR_3"/>
</dbReference>
<evidence type="ECO:0000313" key="21">
    <source>
        <dbReference type="EMBL" id="KAL2912511.1"/>
    </source>
</evidence>
<feature type="transmembrane region" description="Helical" evidence="18">
    <location>
        <begin position="1177"/>
        <end position="1199"/>
    </location>
</feature>
<evidence type="ECO:0000259" key="19">
    <source>
        <dbReference type="PROSITE" id="PS50259"/>
    </source>
</evidence>
<feature type="transmembrane region" description="Helical" evidence="18">
    <location>
        <begin position="1650"/>
        <end position="1673"/>
    </location>
</feature>
<keyword evidence="22" id="KW-1185">Reference proteome</keyword>
<feature type="transmembrane region" description="Helical" evidence="18">
    <location>
        <begin position="1594"/>
        <end position="1613"/>
    </location>
</feature>
<dbReference type="SUPFAM" id="SSF53822">
    <property type="entry name" value="Periplasmic binding protein-like I"/>
    <property type="match status" value="1"/>
</dbReference>
<feature type="region of interest" description="Disordered" evidence="17">
    <location>
        <begin position="867"/>
        <end position="891"/>
    </location>
</feature>
<feature type="region of interest" description="Disordered" evidence="17">
    <location>
        <begin position="1"/>
        <end position="101"/>
    </location>
</feature>
<feature type="domain" description="U-box" evidence="20">
    <location>
        <begin position="1043"/>
        <end position="1119"/>
    </location>
</feature>